<feature type="transmembrane region" description="Helical" evidence="6">
    <location>
        <begin position="57"/>
        <end position="77"/>
    </location>
</feature>
<evidence type="ECO:0000256" key="1">
    <source>
        <dbReference type="ARBA" id="ARBA00004651"/>
    </source>
</evidence>
<feature type="transmembrane region" description="Helical" evidence="6">
    <location>
        <begin position="108"/>
        <end position="126"/>
    </location>
</feature>
<feature type="domain" description="Major facilitator superfamily (MFS) profile" evidence="7">
    <location>
        <begin position="1"/>
        <end position="397"/>
    </location>
</feature>
<evidence type="ECO:0000256" key="2">
    <source>
        <dbReference type="ARBA" id="ARBA00022448"/>
    </source>
</evidence>
<evidence type="ECO:0000256" key="5">
    <source>
        <dbReference type="ARBA" id="ARBA00023136"/>
    </source>
</evidence>
<feature type="transmembrane region" description="Helical" evidence="6">
    <location>
        <begin position="342"/>
        <end position="362"/>
    </location>
</feature>
<proteinExistence type="predicted"/>
<protein>
    <submittedName>
        <fullName evidence="8">Fosmidomycin resistance protein</fullName>
    </submittedName>
</protein>
<dbReference type="Pfam" id="PF07690">
    <property type="entry name" value="MFS_1"/>
    <property type="match status" value="1"/>
</dbReference>
<dbReference type="CDD" id="cd17478">
    <property type="entry name" value="MFS_FsR"/>
    <property type="match status" value="1"/>
</dbReference>
<dbReference type="PANTHER" id="PTHR43129">
    <property type="entry name" value="FOSMIDOMYCIN RESISTANCE PROTEIN"/>
    <property type="match status" value="1"/>
</dbReference>
<evidence type="ECO:0000256" key="4">
    <source>
        <dbReference type="ARBA" id="ARBA00022989"/>
    </source>
</evidence>
<dbReference type="GO" id="GO:0005886">
    <property type="term" value="C:plasma membrane"/>
    <property type="evidence" value="ECO:0007669"/>
    <property type="project" value="UniProtKB-SubCell"/>
</dbReference>
<keyword evidence="2" id="KW-0813">Transport</keyword>
<feature type="transmembrane region" description="Helical" evidence="6">
    <location>
        <begin position="174"/>
        <end position="191"/>
    </location>
</feature>
<dbReference type="AlphaFoldDB" id="A0A6N3F8W1"/>
<feature type="transmembrane region" description="Helical" evidence="6">
    <location>
        <begin position="258"/>
        <end position="279"/>
    </location>
</feature>
<evidence type="ECO:0000256" key="6">
    <source>
        <dbReference type="SAM" id="Phobius"/>
    </source>
</evidence>
<reference evidence="8" key="1">
    <citation type="submission" date="2019-11" db="EMBL/GenBank/DDBJ databases">
        <authorList>
            <person name="Feng L."/>
        </authorList>
    </citation>
    <scope>NUCLEOTIDE SEQUENCE</scope>
    <source>
        <strain evidence="8">VrattiLFYP33</strain>
    </source>
</reference>
<accession>A0A6N3F8W1</accession>
<dbReference type="GO" id="GO:0022857">
    <property type="term" value="F:transmembrane transporter activity"/>
    <property type="evidence" value="ECO:0007669"/>
    <property type="project" value="InterPro"/>
</dbReference>
<feature type="transmembrane region" description="Helical" evidence="6">
    <location>
        <begin position="309"/>
        <end position="330"/>
    </location>
</feature>
<dbReference type="InterPro" id="IPR036259">
    <property type="entry name" value="MFS_trans_sf"/>
</dbReference>
<feature type="transmembrane region" description="Helical" evidence="6">
    <location>
        <begin position="222"/>
        <end position="246"/>
    </location>
</feature>
<organism evidence="8">
    <name type="scientific">Veillonella ratti</name>
    <dbReference type="NCBI Taxonomy" id="103892"/>
    <lineage>
        <taxon>Bacteria</taxon>
        <taxon>Bacillati</taxon>
        <taxon>Bacillota</taxon>
        <taxon>Negativicutes</taxon>
        <taxon>Veillonellales</taxon>
        <taxon>Veillonellaceae</taxon>
        <taxon>Veillonella</taxon>
    </lineage>
</organism>
<evidence type="ECO:0000313" key="8">
    <source>
        <dbReference type="EMBL" id="VYU48343.1"/>
    </source>
</evidence>
<feature type="transmembrane region" description="Helical" evidence="6">
    <location>
        <begin position="84"/>
        <end position="102"/>
    </location>
</feature>
<feature type="transmembrane region" description="Helical" evidence="6">
    <location>
        <begin position="374"/>
        <end position="392"/>
    </location>
</feature>
<evidence type="ECO:0000256" key="3">
    <source>
        <dbReference type="ARBA" id="ARBA00022692"/>
    </source>
</evidence>
<dbReference type="PROSITE" id="PS50850">
    <property type="entry name" value="MFS"/>
    <property type="match status" value="1"/>
</dbReference>
<evidence type="ECO:0000259" key="7">
    <source>
        <dbReference type="PROSITE" id="PS50850"/>
    </source>
</evidence>
<name>A0A6N3F8W1_9FIRM</name>
<dbReference type="InterPro" id="IPR020846">
    <property type="entry name" value="MFS_dom"/>
</dbReference>
<dbReference type="Gene3D" id="1.20.1250.20">
    <property type="entry name" value="MFS general substrate transporter like domains"/>
    <property type="match status" value="2"/>
</dbReference>
<dbReference type="EMBL" id="CACRUX010000097">
    <property type="protein sequence ID" value="VYU48343.1"/>
    <property type="molecule type" value="Genomic_DNA"/>
</dbReference>
<feature type="transmembrane region" description="Helical" evidence="6">
    <location>
        <begin position="286"/>
        <end position="303"/>
    </location>
</feature>
<dbReference type="RefSeq" id="WP_021841076.1">
    <property type="nucleotide sequence ID" value="NZ_CACRUX010000097.1"/>
</dbReference>
<feature type="transmembrane region" description="Helical" evidence="6">
    <location>
        <begin position="147"/>
        <end position="168"/>
    </location>
</feature>
<sequence length="407" mass="44345">MSTEISINQTPSENRFIQKTHEYLPAICHMINDTAQGSLPALLPLFITNYGLTYEQVAIIIFFNTALATVAQPFFGYLADKKTFWQSVPLGILICGFSIASIAFVDSYVGIIMCALISGFGSALFHPEAARWVNAIAGKEKGKAMSYFSVGGQAGFTIGPIIGSSAYIWGVKSLLIFAVIAIVAVTLYLVLKPYKLAAKAERKVKETSANVTAQNDWRSFNILFVTIAARSICFAVLNTFIPIYWITHLGQTTASGNLALSIYFVCGIIVTVLGGTLADRIGYVKAIRYCYISLVPIMLAFTLSDSYWLSMILILPLSFGIFTQYSPMIILGQVYLAKNIGFASGITLGLGITLGGIVAPLIGKLADMYGLQNAWLTLNPIVWIALLSTYFITDLPHLKNKITTVEK</sequence>
<keyword evidence="4 6" id="KW-1133">Transmembrane helix</keyword>
<dbReference type="PANTHER" id="PTHR43129:SF1">
    <property type="entry name" value="FOSMIDOMYCIN RESISTANCE PROTEIN"/>
    <property type="match status" value="1"/>
</dbReference>
<dbReference type="InterPro" id="IPR011701">
    <property type="entry name" value="MFS"/>
</dbReference>
<keyword evidence="5 6" id="KW-0472">Membrane</keyword>
<dbReference type="SUPFAM" id="SSF103473">
    <property type="entry name" value="MFS general substrate transporter"/>
    <property type="match status" value="1"/>
</dbReference>
<keyword evidence="3 6" id="KW-0812">Transmembrane</keyword>
<gene>
    <name evidence="8" type="primary">fsr</name>
    <name evidence="8" type="ORF">VRLFYP33_02209</name>
</gene>
<comment type="subcellular location">
    <subcellularLocation>
        <location evidence="1">Cell membrane</location>
        <topology evidence="1">Multi-pass membrane protein</topology>
    </subcellularLocation>
</comment>